<feature type="transmembrane region" description="Helical" evidence="1">
    <location>
        <begin position="87"/>
        <end position="110"/>
    </location>
</feature>
<reference evidence="3" key="1">
    <citation type="submission" date="2021-04" db="EMBL/GenBank/DDBJ databases">
        <authorList>
            <person name="Chebbi M.A.C M."/>
        </authorList>
    </citation>
    <scope>NUCLEOTIDE SEQUENCE</scope>
</reference>
<evidence type="ECO:0000256" key="1">
    <source>
        <dbReference type="SAM" id="Phobius"/>
    </source>
</evidence>
<feature type="chain" id="PRO_5035269337" evidence="2">
    <location>
        <begin position="24"/>
        <end position="244"/>
    </location>
</feature>
<proteinExistence type="predicted"/>
<name>A0A8J2H6K4_COTCN</name>
<keyword evidence="4" id="KW-1185">Reference proteome</keyword>
<keyword evidence="1" id="KW-1133">Transmembrane helix</keyword>
<protein>
    <submittedName>
        <fullName evidence="3">Uncharacterized protein</fullName>
    </submittedName>
</protein>
<feature type="transmembrane region" description="Helical" evidence="1">
    <location>
        <begin position="116"/>
        <end position="135"/>
    </location>
</feature>
<gene>
    <name evidence="3" type="ORF">HICCMSTLAB_LOCUS2884</name>
</gene>
<organism evidence="3 4">
    <name type="scientific">Cotesia congregata</name>
    <name type="common">Parasitoid wasp</name>
    <name type="synonym">Apanteles congregatus</name>
    <dbReference type="NCBI Taxonomy" id="51543"/>
    <lineage>
        <taxon>Eukaryota</taxon>
        <taxon>Metazoa</taxon>
        <taxon>Ecdysozoa</taxon>
        <taxon>Arthropoda</taxon>
        <taxon>Hexapoda</taxon>
        <taxon>Insecta</taxon>
        <taxon>Pterygota</taxon>
        <taxon>Neoptera</taxon>
        <taxon>Endopterygota</taxon>
        <taxon>Hymenoptera</taxon>
        <taxon>Apocrita</taxon>
        <taxon>Ichneumonoidea</taxon>
        <taxon>Braconidae</taxon>
        <taxon>Microgastrinae</taxon>
        <taxon>Cotesia</taxon>
    </lineage>
</organism>
<feature type="signal peptide" evidence="2">
    <location>
        <begin position="1"/>
        <end position="23"/>
    </location>
</feature>
<dbReference type="Proteomes" id="UP000786811">
    <property type="component" value="Unassembled WGS sequence"/>
</dbReference>
<evidence type="ECO:0000313" key="4">
    <source>
        <dbReference type="Proteomes" id="UP000786811"/>
    </source>
</evidence>
<keyword evidence="1" id="KW-0812">Transmembrane</keyword>
<evidence type="ECO:0000313" key="3">
    <source>
        <dbReference type="EMBL" id="CAG5078941.1"/>
    </source>
</evidence>
<evidence type="ECO:0000256" key="2">
    <source>
        <dbReference type="SAM" id="SignalP"/>
    </source>
</evidence>
<keyword evidence="2" id="KW-0732">Signal</keyword>
<dbReference type="EMBL" id="CAJNRD030001117">
    <property type="protein sequence ID" value="CAG5078941.1"/>
    <property type="molecule type" value="Genomic_DNA"/>
</dbReference>
<dbReference type="AlphaFoldDB" id="A0A8J2H6K4"/>
<keyword evidence="1" id="KW-0472">Membrane</keyword>
<sequence length="244" mass="27225">MISSLVNRIVGVATLAVATGCQAILRSLYTEPLHICGTSQRLGFFIVCSGGTLRRNIKAEQSVGTRHFFMSAVGVNQFIRHYHVKKLYYPSSILWNYIFFSPVSFLISILKTTMQFPVVIFLISVLLQCTSVAIGKPSEKEHSPSFSPSKGREYMLGLSSYQKDQNVHMNQRGDQAIQQSPFKGNNIVPVPTKKEEYSSQIPDSLVIIGPNSKITPGSASERFEIPFIRSPPNGHLDMLIRWAD</sequence>
<comment type="caution">
    <text evidence="3">The sequence shown here is derived from an EMBL/GenBank/DDBJ whole genome shotgun (WGS) entry which is preliminary data.</text>
</comment>
<accession>A0A8J2H6K4</accession>